<evidence type="ECO:0000313" key="2">
    <source>
        <dbReference type="Proteomes" id="UP000195024"/>
    </source>
</evidence>
<dbReference type="Proteomes" id="UP000195024">
    <property type="component" value="Unassembled WGS sequence"/>
</dbReference>
<evidence type="ECO:0000313" key="1">
    <source>
        <dbReference type="EMBL" id="OTP26922.1"/>
    </source>
</evidence>
<gene>
    <name evidence="1" type="ORF">A5802_000656</name>
</gene>
<dbReference type="EMBL" id="NGMS01000001">
    <property type="protein sequence ID" value="OTP26922.1"/>
    <property type="molecule type" value="Genomic_DNA"/>
</dbReference>
<dbReference type="RefSeq" id="WP_086334515.1">
    <property type="nucleotide sequence ID" value="NZ_NGMS01000001.1"/>
</dbReference>
<accession>A0A242KZY3</accession>
<organism evidence="1 2">
    <name type="scientific">Enterococcus mundtii</name>
    <dbReference type="NCBI Taxonomy" id="53346"/>
    <lineage>
        <taxon>Bacteria</taxon>
        <taxon>Bacillati</taxon>
        <taxon>Bacillota</taxon>
        <taxon>Bacilli</taxon>
        <taxon>Lactobacillales</taxon>
        <taxon>Enterococcaceae</taxon>
        <taxon>Enterococcus</taxon>
    </lineage>
</organism>
<reference evidence="1 2" key="1">
    <citation type="submission" date="2017-05" db="EMBL/GenBank/DDBJ databases">
        <title>The Genome Sequence of Enterococcus mundtii 6B1_DIV0119.</title>
        <authorList>
            <consortium name="The Broad Institute Genomics Platform"/>
            <consortium name="The Broad Institute Genomic Center for Infectious Diseases"/>
            <person name="Earl A."/>
            <person name="Manson A."/>
            <person name="Schwartman J."/>
            <person name="Gilmore M."/>
            <person name="Abouelleil A."/>
            <person name="Cao P."/>
            <person name="Chapman S."/>
            <person name="Cusick C."/>
            <person name="Shea T."/>
            <person name="Young S."/>
            <person name="Neafsey D."/>
            <person name="Nusbaum C."/>
            <person name="Birren B."/>
        </authorList>
    </citation>
    <scope>NUCLEOTIDE SEQUENCE [LARGE SCALE GENOMIC DNA]</scope>
    <source>
        <strain evidence="1 2">6B1_DIV0119</strain>
    </source>
</reference>
<proteinExistence type="predicted"/>
<comment type="caution">
    <text evidence="1">The sequence shown here is derived from an EMBL/GenBank/DDBJ whole genome shotgun (WGS) entry which is preliminary data.</text>
</comment>
<name>A0A242KZY3_ENTMU</name>
<dbReference type="AlphaFoldDB" id="A0A242KZY3"/>
<sequence>MSVNAEKFALAVVASSDSKLSVHEKFELYQDAYSYVSTENKKSNDKDDIKQVSVKETIATFKSLGL</sequence>
<protein>
    <submittedName>
        <fullName evidence="1">Uncharacterized protein</fullName>
    </submittedName>
</protein>